<evidence type="ECO:0000313" key="1">
    <source>
        <dbReference type="EMBL" id="PZD70199.1"/>
    </source>
</evidence>
<organism evidence="1 2">
    <name type="scientific">Acaryochloris thomasi RCC1774</name>
    <dbReference type="NCBI Taxonomy" id="1764569"/>
    <lineage>
        <taxon>Bacteria</taxon>
        <taxon>Bacillati</taxon>
        <taxon>Cyanobacteriota</taxon>
        <taxon>Cyanophyceae</taxon>
        <taxon>Acaryochloridales</taxon>
        <taxon>Acaryochloridaceae</taxon>
        <taxon>Acaryochloris</taxon>
        <taxon>Acaryochloris thomasi</taxon>
    </lineage>
</organism>
<dbReference type="RefSeq" id="WP_110989248.1">
    <property type="nucleotide sequence ID" value="NZ_CAWNWM010000051.1"/>
</dbReference>
<dbReference type="OrthoDB" id="10008753at2"/>
<accession>A0A2W1J6H7</accession>
<keyword evidence="2" id="KW-1185">Reference proteome</keyword>
<proteinExistence type="predicted"/>
<sequence>MQDIQKKEDTITEADQANLEWINSHTEETLSTALLIAFSNPDGIKFDDLELSHRSSALLQLQNLFKNLEPRKQEEFKAATVTAICEWSPSAHRGITLQRLSYLAAYLRASKSIEQFRVIFLQQKLHRLSLDEEYRTTAILLSTIAGFAPLPKVKKLFLELSRKEHFKNYAPIIFLGLCTCEPEDYYIYFPIFANSIDVSKGTNITDEIANNYSITMSEFVRIVSISTIADVFFRMNSDYWKPFIQLLCSGSTPAIHLSYHNREIAISSTNPLNNCEAVLVKEDQESIYYFQTVFELFEQLRESRGEGLNTLAERTRKFIREDLVASITDPEKLGLFHEIV</sequence>
<name>A0A2W1J6H7_9CYAN</name>
<evidence type="ECO:0000313" key="2">
    <source>
        <dbReference type="Proteomes" id="UP000248857"/>
    </source>
</evidence>
<protein>
    <submittedName>
        <fullName evidence="1">Uncharacterized protein</fullName>
    </submittedName>
</protein>
<dbReference type="Proteomes" id="UP000248857">
    <property type="component" value="Unassembled WGS sequence"/>
</dbReference>
<dbReference type="EMBL" id="PQWO01000051">
    <property type="protein sequence ID" value="PZD70199.1"/>
    <property type="molecule type" value="Genomic_DNA"/>
</dbReference>
<gene>
    <name evidence="1" type="ORF">C1752_16970</name>
</gene>
<dbReference type="AlphaFoldDB" id="A0A2W1J6H7"/>
<reference evidence="1 2" key="1">
    <citation type="journal article" date="2018" name="Sci. Rep.">
        <title>A novel species of the marine cyanobacterium Acaryochloris with a unique pigment content and lifestyle.</title>
        <authorList>
            <person name="Partensky F."/>
            <person name="Six C."/>
            <person name="Ratin M."/>
            <person name="Garczarek L."/>
            <person name="Vaulot D."/>
            <person name="Probert I."/>
            <person name="Calteau A."/>
            <person name="Gourvil P."/>
            <person name="Marie D."/>
            <person name="Grebert T."/>
            <person name="Bouchier C."/>
            <person name="Le Panse S."/>
            <person name="Gachenot M."/>
            <person name="Rodriguez F."/>
            <person name="Garrido J.L."/>
        </authorList>
    </citation>
    <scope>NUCLEOTIDE SEQUENCE [LARGE SCALE GENOMIC DNA]</scope>
    <source>
        <strain evidence="1 2">RCC1774</strain>
    </source>
</reference>
<comment type="caution">
    <text evidence="1">The sequence shown here is derived from an EMBL/GenBank/DDBJ whole genome shotgun (WGS) entry which is preliminary data.</text>
</comment>